<sequence length="229" mass="26420">MSNFNAASIIEPVIAALNIAGTKDWRIEHHSQINAERSRVDHAIVAVPLYQPAGADVFTTPHFKAVPKYNPNDPDTFWKLLEVSKFNELDMNKKYPIVLCAFEDKKSRTLHYREWERNLIDLQDAESRGEQVRPLRVCGDEVNAIGCQAMKYIERYKTDTVFLFDGDTFIQFTASNYQFVAKRFEGRIAVYLNNIPRENIRRAVAAICFKKMSVIMDFNSPRGWVSNYS</sequence>
<dbReference type="AlphaFoldDB" id="A0A4Y7PHK6"/>
<reference evidence="1 2" key="1">
    <citation type="submission" date="2018-06" db="EMBL/GenBank/DDBJ databases">
        <title>A transcriptomic atlas of mushroom development highlights an independent origin of complex multicellularity.</title>
        <authorList>
            <consortium name="DOE Joint Genome Institute"/>
            <person name="Krizsan K."/>
            <person name="Almasi E."/>
            <person name="Merenyi Z."/>
            <person name="Sahu N."/>
            <person name="Viragh M."/>
            <person name="Koszo T."/>
            <person name="Mondo S."/>
            <person name="Kiss B."/>
            <person name="Balint B."/>
            <person name="Kues U."/>
            <person name="Barry K."/>
            <person name="Hegedus J.C."/>
            <person name="Henrissat B."/>
            <person name="Johnson J."/>
            <person name="Lipzen A."/>
            <person name="Ohm R."/>
            <person name="Nagy I."/>
            <person name="Pangilinan J."/>
            <person name="Yan J."/>
            <person name="Xiong Y."/>
            <person name="Grigoriev I.V."/>
            <person name="Hibbett D.S."/>
            <person name="Nagy L.G."/>
        </authorList>
    </citation>
    <scope>NUCLEOTIDE SEQUENCE [LARGE SCALE GENOMIC DNA]</scope>
    <source>
        <strain evidence="1 2">SZMC22713</strain>
    </source>
</reference>
<keyword evidence="2" id="KW-1185">Reference proteome</keyword>
<name>A0A4Y7PHK6_9AGAM</name>
<dbReference type="VEuPathDB" id="FungiDB:BD410DRAFT_833187"/>
<gene>
    <name evidence="1" type="ORF">BD410DRAFT_833187</name>
</gene>
<dbReference type="EMBL" id="ML170403">
    <property type="protein sequence ID" value="TDL14039.1"/>
    <property type="molecule type" value="Genomic_DNA"/>
</dbReference>
<protein>
    <submittedName>
        <fullName evidence="1">Uncharacterized protein</fullName>
    </submittedName>
</protein>
<proteinExistence type="predicted"/>
<organism evidence="1 2">
    <name type="scientific">Rickenella mellea</name>
    <dbReference type="NCBI Taxonomy" id="50990"/>
    <lineage>
        <taxon>Eukaryota</taxon>
        <taxon>Fungi</taxon>
        <taxon>Dikarya</taxon>
        <taxon>Basidiomycota</taxon>
        <taxon>Agaricomycotina</taxon>
        <taxon>Agaricomycetes</taxon>
        <taxon>Hymenochaetales</taxon>
        <taxon>Rickenellaceae</taxon>
        <taxon>Rickenella</taxon>
    </lineage>
</organism>
<evidence type="ECO:0000313" key="2">
    <source>
        <dbReference type="Proteomes" id="UP000294933"/>
    </source>
</evidence>
<evidence type="ECO:0000313" key="1">
    <source>
        <dbReference type="EMBL" id="TDL14039.1"/>
    </source>
</evidence>
<dbReference type="Proteomes" id="UP000294933">
    <property type="component" value="Unassembled WGS sequence"/>
</dbReference>
<accession>A0A4Y7PHK6</accession>